<evidence type="ECO:0000313" key="2">
    <source>
        <dbReference type="EMBL" id="SCA81700.1"/>
    </source>
</evidence>
<dbReference type="InterPro" id="IPR022139">
    <property type="entry name" value="Fam-L/Fam-M-like_plasmodium"/>
</dbReference>
<protein>
    <recommendedName>
        <fullName evidence="4">Variable surface protein</fullName>
    </recommendedName>
</protein>
<dbReference type="Pfam" id="PF12420">
    <property type="entry name" value="DUF3671"/>
    <property type="match status" value="1"/>
</dbReference>
<name>A0A1G4EBR3_PLAVI</name>
<proteinExistence type="predicted"/>
<dbReference type="VEuPathDB" id="PlasmoDB:PVPAM_060041100"/>
<gene>
    <name evidence="2" type="ORF">PVC01_000013800</name>
</gene>
<dbReference type="EMBL" id="FLYI01000003">
    <property type="protein sequence ID" value="SCA81700.1"/>
    <property type="molecule type" value="Genomic_DNA"/>
</dbReference>
<keyword evidence="1" id="KW-0812">Transmembrane</keyword>
<sequence length="287" mass="34027">MELFGNYNINNLVKFVVLLKCFIPIFLIWNPNHDMSTIIQSIDMKFKQDISSNVRLNRSLAKHDIRNEVKQGQFKEKYSDYEIKENIKSGDEFISTYEDINEKCINVLDTYMKDYKKRYSKKKWLGKLDCFCEKRIFDKIDYIQNIAEKLKKNKKFNINKIQRKYTYGLIILGSLPFLGLVIPSFFNEYNPLIKNWCLKGCQSKHGKTRSDITAEKVHTEMDFIWKDIDQNTWNMITTANTVFLCVSTVVVLFVLIYVLRKVIKYSCLKDGKEKMCAKAYFDFIKKM</sequence>
<feature type="transmembrane region" description="Helical" evidence="1">
    <location>
        <begin position="165"/>
        <end position="186"/>
    </location>
</feature>
<accession>A0A1G4EBR3</accession>
<dbReference type="Proteomes" id="UP000305196">
    <property type="component" value="Unassembled WGS sequence"/>
</dbReference>
<dbReference type="VEuPathDB" id="PlasmoDB:PVP01_0006250"/>
<keyword evidence="1" id="KW-0472">Membrane</keyword>
<reference evidence="2 3" key="1">
    <citation type="submission" date="2016-07" db="EMBL/GenBank/DDBJ databases">
        <authorList>
            <consortium name="Pathogen Informatics"/>
        </authorList>
    </citation>
    <scope>NUCLEOTIDE SEQUENCE [LARGE SCALE GENOMIC DNA]</scope>
</reference>
<feature type="transmembrane region" description="Helical" evidence="1">
    <location>
        <begin position="241"/>
        <end position="259"/>
    </location>
</feature>
<evidence type="ECO:0000313" key="3">
    <source>
        <dbReference type="Proteomes" id="UP000305196"/>
    </source>
</evidence>
<organism evidence="2 3">
    <name type="scientific">Plasmodium vivax</name>
    <name type="common">malaria parasite P. vivax</name>
    <dbReference type="NCBI Taxonomy" id="5855"/>
    <lineage>
        <taxon>Eukaryota</taxon>
        <taxon>Sar</taxon>
        <taxon>Alveolata</taxon>
        <taxon>Apicomplexa</taxon>
        <taxon>Aconoidasida</taxon>
        <taxon>Haemosporida</taxon>
        <taxon>Plasmodiidae</taxon>
        <taxon>Plasmodium</taxon>
        <taxon>Plasmodium (Plasmodium)</taxon>
    </lineage>
</organism>
<evidence type="ECO:0008006" key="4">
    <source>
        <dbReference type="Google" id="ProtNLM"/>
    </source>
</evidence>
<dbReference type="VEuPathDB" id="PlasmoDB:PVW1_050041800"/>
<keyword evidence="1" id="KW-1133">Transmembrane helix</keyword>
<evidence type="ECO:0000256" key="1">
    <source>
        <dbReference type="SAM" id="Phobius"/>
    </source>
</evidence>
<feature type="transmembrane region" description="Helical" evidence="1">
    <location>
        <begin position="12"/>
        <end position="29"/>
    </location>
</feature>
<dbReference type="VEuPathDB" id="PlasmoDB:PVX_109780"/>
<dbReference type="AlphaFoldDB" id="A0A1G4EBR3"/>